<evidence type="ECO:0000256" key="5">
    <source>
        <dbReference type="ARBA" id="ARBA00023237"/>
    </source>
</evidence>
<reference evidence="9 10" key="1">
    <citation type="submission" date="2020-08" db="EMBL/GenBank/DDBJ databases">
        <title>Genomic Encyclopedia of Type Strains, Phase IV (KMG-V): Genome sequencing to study the core and pangenomes of soil and plant-associated prokaryotes.</title>
        <authorList>
            <person name="Whitman W."/>
        </authorList>
    </citation>
    <scope>NUCLEOTIDE SEQUENCE [LARGE SCALE GENOMIC DNA]</scope>
    <source>
        <strain evidence="9 10">MP7CTX6</strain>
    </source>
</reference>
<keyword evidence="5" id="KW-0998">Cell outer membrane</keyword>
<accession>A0A7W8YWC4</accession>
<dbReference type="EMBL" id="JACHCF010000010">
    <property type="protein sequence ID" value="MBB5623022.1"/>
    <property type="molecule type" value="Genomic_DNA"/>
</dbReference>
<dbReference type="PROSITE" id="PS51257">
    <property type="entry name" value="PROKAR_LIPOPROTEIN"/>
    <property type="match status" value="1"/>
</dbReference>
<dbReference type="InterPro" id="IPR033985">
    <property type="entry name" value="SusD-like_N"/>
</dbReference>
<gene>
    <name evidence="9" type="ORF">HDE69_004104</name>
</gene>
<evidence type="ECO:0000256" key="4">
    <source>
        <dbReference type="ARBA" id="ARBA00023136"/>
    </source>
</evidence>
<evidence type="ECO:0008006" key="11">
    <source>
        <dbReference type="Google" id="ProtNLM"/>
    </source>
</evidence>
<dbReference type="Gene3D" id="1.25.40.390">
    <property type="match status" value="1"/>
</dbReference>
<evidence type="ECO:0000259" key="8">
    <source>
        <dbReference type="Pfam" id="PF14322"/>
    </source>
</evidence>
<keyword evidence="3 6" id="KW-0732">Signal</keyword>
<dbReference type="Pfam" id="PF14322">
    <property type="entry name" value="SusD-like_3"/>
    <property type="match status" value="1"/>
</dbReference>
<evidence type="ECO:0000256" key="2">
    <source>
        <dbReference type="ARBA" id="ARBA00006275"/>
    </source>
</evidence>
<feature type="domain" description="SusD-like N-terminal" evidence="8">
    <location>
        <begin position="104"/>
        <end position="232"/>
    </location>
</feature>
<organism evidence="9 10">
    <name type="scientific">Pedobacter cryoconitis</name>
    <dbReference type="NCBI Taxonomy" id="188932"/>
    <lineage>
        <taxon>Bacteria</taxon>
        <taxon>Pseudomonadati</taxon>
        <taxon>Bacteroidota</taxon>
        <taxon>Sphingobacteriia</taxon>
        <taxon>Sphingobacteriales</taxon>
        <taxon>Sphingobacteriaceae</taxon>
        <taxon>Pedobacter</taxon>
    </lineage>
</organism>
<dbReference type="CDD" id="cd08977">
    <property type="entry name" value="SusD"/>
    <property type="match status" value="1"/>
</dbReference>
<proteinExistence type="inferred from homology"/>
<evidence type="ECO:0000259" key="7">
    <source>
        <dbReference type="Pfam" id="PF07980"/>
    </source>
</evidence>
<sequence length="518" mass="56913">MMKKTITYFILTLTLGVISSCAKLKENPDSFIPANDYYKTKADAINAVNAAYFLLNSGGSAVQTPYNTLFATGMDFMSDDIDPGPGATNADVRSQAVLNHSSTGLRVLQLWQQHYAGIKKANIAIDKVPAITDAALTDDLKNRLVGEAKLLRALYYFNLVRLFGPVPLILHDQDGVTITDFAIEQTPAPGVYVQIEKDLTEAALALPVAYTGADLGRATAGAAKSILAKVYLTQGKWTDAVSKAEEVAGPYPYSSGSSPYKYDLFADYSQVFLPAFKNGKEHILSAQFKSNSLGQGNNQAPRGARSGVPGIVGSYADQVRFYTQGTDKNFSIYKLYSANDKRKRNGSFVTRFLGSDGKWYGDLVDKSIPGDSIPYLNKYWDPTQAANLSESAANVPVIRFSEVLLILAEAENEVNGPSAKAYAAYNRVRERAGLTPLSALSKEQFRDALYLDRRLELVWENQRWFDLIREKDATGKIILEDALKKVGKTNVSVPKHLLFPIPQQEIDLNAKLKQNAGW</sequence>
<evidence type="ECO:0000313" key="10">
    <source>
        <dbReference type="Proteomes" id="UP000537718"/>
    </source>
</evidence>
<dbReference type="InterPro" id="IPR011990">
    <property type="entry name" value="TPR-like_helical_dom_sf"/>
</dbReference>
<dbReference type="SUPFAM" id="SSF48452">
    <property type="entry name" value="TPR-like"/>
    <property type="match status" value="1"/>
</dbReference>
<comment type="caution">
    <text evidence="9">The sequence shown here is derived from an EMBL/GenBank/DDBJ whole genome shotgun (WGS) entry which is preliminary data.</text>
</comment>
<dbReference type="InterPro" id="IPR012944">
    <property type="entry name" value="SusD_RagB_dom"/>
</dbReference>
<keyword evidence="4" id="KW-0472">Membrane</keyword>
<evidence type="ECO:0000256" key="6">
    <source>
        <dbReference type="SAM" id="SignalP"/>
    </source>
</evidence>
<feature type="signal peptide" evidence="6">
    <location>
        <begin position="1"/>
        <end position="22"/>
    </location>
</feature>
<dbReference type="GO" id="GO:0009279">
    <property type="term" value="C:cell outer membrane"/>
    <property type="evidence" value="ECO:0007669"/>
    <property type="project" value="UniProtKB-SubCell"/>
</dbReference>
<comment type="subcellular location">
    <subcellularLocation>
        <location evidence="1">Cell outer membrane</location>
    </subcellularLocation>
</comment>
<evidence type="ECO:0000256" key="1">
    <source>
        <dbReference type="ARBA" id="ARBA00004442"/>
    </source>
</evidence>
<dbReference type="RefSeq" id="WP_260319806.1">
    <property type="nucleotide sequence ID" value="NZ_JACHCF010000010.1"/>
</dbReference>
<dbReference type="Proteomes" id="UP000537718">
    <property type="component" value="Unassembled WGS sequence"/>
</dbReference>
<feature type="domain" description="RagB/SusD" evidence="7">
    <location>
        <begin position="372"/>
        <end position="518"/>
    </location>
</feature>
<dbReference type="AlphaFoldDB" id="A0A7W8YWC4"/>
<comment type="similarity">
    <text evidence="2">Belongs to the SusD family.</text>
</comment>
<feature type="chain" id="PRO_5030859236" description="Outer membrane starch-binding protein" evidence="6">
    <location>
        <begin position="23"/>
        <end position="518"/>
    </location>
</feature>
<evidence type="ECO:0000313" key="9">
    <source>
        <dbReference type="EMBL" id="MBB5623022.1"/>
    </source>
</evidence>
<evidence type="ECO:0000256" key="3">
    <source>
        <dbReference type="ARBA" id="ARBA00022729"/>
    </source>
</evidence>
<protein>
    <recommendedName>
        <fullName evidence="11">Outer membrane starch-binding protein</fullName>
    </recommendedName>
</protein>
<dbReference type="Pfam" id="PF07980">
    <property type="entry name" value="SusD_RagB"/>
    <property type="match status" value="1"/>
</dbReference>
<name>A0A7W8YWC4_9SPHI</name>